<dbReference type="PANTHER" id="PTHR30222:SF12">
    <property type="entry name" value="NORSPERMIDINE SENSOR"/>
    <property type="match status" value="1"/>
</dbReference>
<evidence type="ECO:0000256" key="5">
    <source>
        <dbReference type="PIRNR" id="PIRNR019574"/>
    </source>
</evidence>
<evidence type="ECO:0000256" key="6">
    <source>
        <dbReference type="PIRSR" id="PIRSR019574-1"/>
    </source>
</evidence>
<evidence type="ECO:0000256" key="7">
    <source>
        <dbReference type="SAM" id="SignalP"/>
    </source>
</evidence>
<keyword evidence="3 7" id="KW-0732">Signal</keyword>
<dbReference type="SUPFAM" id="SSF53850">
    <property type="entry name" value="Periplasmic binding protein-like II"/>
    <property type="match status" value="1"/>
</dbReference>
<feature type="signal peptide" evidence="7">
    <location>
        <begin position="1"/>
        <end position="24"/>
    </location>
</feature>
<dbReference type="InterPro" id="IPR006059">
    <property type="entry name" value="SBP"/>
</dbReference>
<keyword evidence="4 5" id="KW-0574">Periplasm</keyword>
<dbReference type="CDD" id="cd13659">
    <property type="entry name" value="PBP2_PotF"/>
    <property type="match status" value="1"/>
</dbReference>
<organism evidence="8 9">
    <name type="scientific">Neopusillimonas maritima</name>
    <dbReference type="NCBI Taxonomy" id="2026239"/>
    <lineage>
        <taxon>Bacteria</taxon>
        <taxon>Pseudomonadati</taxon>
        <taxon>Pseudomonadota</taxon>
        <taxon>Betaproteobacteria</taxon>
        <taxon>Burkholderiales</taxon>
        <taxon>Alcaligenaceae</taxon>
        <taxon>Neopusillimonas</taxon>
    </lineage>
</organism>
<evidence type="ECO:0000256" key="3">
    <source>
        <dbReference type="ARBA" id="ARBA00022729"/>
    </source>
</evidence>
<evidence type="ECO:0000313" key="8">
    <source>
        <dbReference type="EMBL" id="RIY40210.1"/>
    </source>
</evidence>
<evidence type="ECO:0000256" key="1">
    <source>
        <dbReference type="ARBA" id="ARBA00004418"/>
    </source>
</evidence>
<dbReference type="GO" id="GO:0042597">
    <property type="term" value="C:periplasmic space"/>
    <property type="evidence" value="ECO:0007669"/>
    <property type="project" value="UniProtKB-SubCell"/>
</dbReference>
<evidence type="ECO:0000256" key="4">
    <source>
        <dbReference type="ARBA" id="ARBA00022764"/>
    </source>
</evidence>
<feature type="binding site" evidence="6">
    <location>
        <position position="36"/>
    </location>
    <ligand>
        <name>spermidine</name>
        <dbReference type="ChEBI" id="CHEBI:57834"/>
    </ligand>
</feature>
<dbReference type="GO" id="GO:0015846">
    <property type="term" value="P:polyamine transport"/>
    <property type="evidence" value="ECO:0007669"/>
    <property type="project" value="InterPro"/>
</dbReference>
<dbReference type="Gene3D" id="3.40.190.10">
    <property type="entry name" value="Periplasmic binding protein-like II"/>
    <property type="match status" value="2"/>
</dbReference>
<dbReference type="InterPro" id="IPR001188">
    <property type="entry name" value="Sperm_putr-bd"/>
</dbReference>
<gene>
    <name evidence="8" type="ORF">CJP73_11335</name>
</gene>
<proteinExistence type="inferred from homology"/>
<name>A0A3A1YTI0_9BURK</name>
<dbReference type="Pfam" id="PF13416">
    <property type="entry name" value="SBP_bac_8"/>
    <property type="match status" value="1"/>
</dbReference>
<dbReference type="PIRSF" id="PIRSF019574">
    <property type="entry name" value="Periplasmic_polyamine_BP"/>
    <property type="match status" value="1"/>
</dbReference>
<comment type="function">
    <text evidence="5">Required for the activity of the bacterial periplasmic transport system of putrescine.</text>
</comment>
<evidence type="ECO:0000256" key="2">
    <source>
        <dbReference type="ARBA" id="ARBA00022448"/>
    </source>
</evidence>
<dbReference type="EMBL" id="NQYH01000010">
    <property type="protein sequence ID" value="RIY40210.1"/>
    <property type="molecule type" value="Genomic_DNA"/>
</dbReference>
<feature type="chain" id="PRO_5017479310" description="Putrescine-binding periplasmic protein" evidence="7">
    <location>
        <begin position="25"/>
        <end position="366"/>
    </location>
</feature>
<evidence type="ECO:0000313" key="9">
    <source>
        <dbReference type="Proteomes" id="UP000266206"/>
    </source>
</evidence>
<protein>
    <recommendedName>
        <fullName evidence="5">Putrescine-binding periplasmic protein</fullName>
    </recommendedName>
</protein>
<dbReference type="AlphaFoldDB" id="A0A3A1YTI0"/>
<dbReference type="GO" id="GO:0019808">
    <property type="term" value="F:polyamine binding"/>
    <property type="evidence" value="ECO:0007669"/>
    <property type="project" value="InterPro"/>
</dbReference>
<comment type="caution">
    <text evidence="8">The sequence shown here is derived from an EMBL/GenBank/DDBJ whole genome shotgun (WGS) entry which is preliminary data.</text>
</comment>
<dbReference type="PANTHER" id="PTHR30222">
    <property type="entry name" value="SPERMIDINE/PUTRESCINE-BINDING PERIPLASMIC PROTEIN"/>
    <property type="match status" value="1"/>
</dbReference>
<sequence>MRLKGLLSFAMLCMGLWGLLPAHAQQRVVNVYNWAEYTAPDTLPGFERETGIRVRYDVYDSNDALQAKLLTGKSGYDIVVPSTHYAARQLQAGLFRKLDKSQIPNWKHLDPDIMALLAEIDPGNQYLVPWGYGTNGLGVNVTRVQEVLGPDVKLDSWDLLFDPENARKLQSCGISILDESAQVFPAALHYLGLDPNSGSTEDFRAALDLLKGIRPFIRQFSSSGYIDELATGDLCLVFGYSGDIMIASQRAKEANRPYEIAYFIPEGGAPAWFDTMAVPKDAPHFDEAMAFINYIETPEVHAAITNELFYPNANKTAREFVVPEVANNPMIYPPPEVSRTLYVIEPLPLKSKRIQTRMWAELKSGR</sequence>
<dbReference type="OrthoDB" id="9769319at2"/>
<accession>A0A3A1YTI0</accession>
<dbReference type="Proteomes" id="UP000266206">
    <property type="component" value="Unassembled WGS sequence"/>
</dbReference>
<comment type="subcellular location">
    <subcellularLocation>
        <location evidence="1 5">Periplasm</location>
    </subcellularLocation>
</comment>
<keyword evidence="2 5" id="KW-0813">Transport</keyword>
<reference evidence="8 9" key="1">
    <citation type="submission" date="2017-08" db="EMBL/GenBank/DDBJ databases">
        <title>Pusillimonas indicus sp. nov., a member of the family Alcaligenaceae isolated from surface seawater.</title>
        <authorList>
            <person name="Li J."/>
        </authorList>
    </citation>
    <scope>NUCLEOTIDE SEQUENCE [LARGE SCALE GENOMIC DNA]</scope>
    <source>
        <strain evidence="8 9">L52-1-41</strain>
    </source>
</reference>
<comment type="similarity">
    <text evidence="5">Belongs to the bacterial solute-binding protein PotD/PotF family.</text>
</comment>
<dbReference type="PRINTS" id="PR00909">
    <property type="entry name" value="SPERMDNBNDNG"/>
</dbReference>